<dbReference type="HOGENOM" id="CLU_459883_0_0_7"/>
<dbReference type="STRING" id="502025.Hoch_5765"/>
<protein>
    <recommendedName>
        <fullName evidence="3">LamG domain protein jellyroll fold domain protein</fullName>
    </recommendedName>
</protein>
<evidence type="ECO:0000313" key="2">
    <source>
        <dbReference type="Proteomes" id="UP000001880"/>
    </source>
</evidence>
<dbReference type="Proteomes" id="UP000001880">
    <property type="component" value="Chromosome"/>
</dbReference>
<dbReference type="EMBL" id="CP001804">
    <property type="protein sequence ID" value="ACY18242.1"/>
    <property type="molecule type" value="Genomic_DNA"/>
</dbReference>
<dbReference type="Gene3D" id="2.60.120.200">
    <property type="match status" value="2"/>
</dbReference>
<dbReference type="KEGG" id="hoh:Hoch_5765"/>
<dbReference type="SUPFAM" id="SSF49899">
    <property type="entry name" value="Concanavalin A-like lectins/glucanases"/>
    <property type="match status" value="2"/>
</dbReference>
<evidence type="ECO:0000313" key="1">
    <source>
        <dbReference type="EMBL" id="ACY18242.1"/>
    </source>
</evidence>
<sequence>MGAPRIVLGRYTASSVATFRTVFTAASALSLMALLASCSIDSSYDGTRYRCPDGECPTGYFCVAGECRTELPDAGPMVDAPVDLPDAEPPPPDPTLGNLVFYSFDHDDNEVSVARDLGPLRLDGELSSGNAIREGRYGNGLHLDAVEGHHVKIADVAQLYPGAQPITVEAWVLRGESAGQALFSDYNNGPSLPAELSIEFTSDDAIRLITNSGCTGAEVSINSPNDVLPVGVFAHVAVTWDREVARFYVDAQEVGSSPLAVTPCRSEGQRDWFLGRRNGQALALTGVIDEFKLSNYAKSPEQLAESRDYNSSLVSGYCGNGLIEPGEVCDGDDACCERETCTRAADDSACGDSVCQSGVCVAPAERASEGLIAQYVFDEGAGTVVADSSGFGAPLDLSIIDELGTAVAWGEGSLSILAGVEISGGEAPNKISEACVASSELTVEAWLAPANTSQDGPARIVTISSGLSERNFTLGQEDDFYVMRLASELADGNGQPPLYSVKGDVRTDELTHLVATSAKDGTRRLYVDGVLRHVSHYGGDFSDWNTSWQLAIGDEFDNIGARTWRGELHHVAIYSRALSEREVAGNFFAGANP</sequence>
<name>D0LH97_HALO1</name>
<dbReference type="OrthoDB" id="580754at2"/>
<evidence type="ECO:0008006" key="3">
    <source>
        <dbReference type="Google" id="ProtNLM"/>
    </source>
</evidence>
<dbReference type="Pfam" id="PF13385">
    <property type="entry name" value="Laminin_G_3"/>
    <property type="match status" value="2"/>
</dbReference>
<dbReference type="AlphaFoldDB" id="D0LH97"/>
<keyword evidence="2" id="KW-1185">Reference proteome</keyword>
<reference evidence="1 2" key="1">
    <citation type="journal article" date="2010" name="Stand. Genomic Sci.">
        <title>Complete genome sequence of Haliangium ochraceum type strain (SMP-2).</title>
        <authorList>
            <consortium name="US DOE Joint Genome Institute (JGI-PGF)"/>
            <person name="Ivanova N."/>
            <person name="Daum C."/>
            <person name="Lang E."/>
            <person name="Abt B."/>
            <person name="Kopitz M."/>
            <person name="Saunders E."/>
            <person name="Lapidus A."/>
            <person name="Lucas S."/>
            <person name="Glavina Del Rio T."/>
            <person name="Nolan M."/>
            <person name="Tice H."/>
            <person name="Copeland A."/>
            <person name="Cheng J.F."/>
            <person name="Chen F."/>
            <person name="Bruce D."/>
            <person name="Goodwin L."/>
            <person name="Pitluck S."/>
            <person name="Mavromatis K."/>
            <person name="Pati A."/>
            <person name="Mikhailova N."/>
            <person name="Chen A."/>
            <person name="Palaniappan K."/>
            <person name="Land M."/>
            <person name="Hauser L."/>
            <person name="Chang Y.J."/>
            <person name="Jeffries C.D."/>
            <person name="Detter J.C."/>
            <person name="Brettin T."/>
            <person name="Rohde M."/>
            <person name="Goker M."/>
            <person name="Bristow J."/>
            <person name="Markowitz V."/>
            <person name="Eisen J.A."/>
            <person name="Hugenholtz P."/>
            <person name="Kyrpides N.C."/>
            <person name="Klenk H.P."/>
        </authorList>
    </citation>
    <scope>NUCLEOTIDE SEQUENCE [LARGE SCALE GENOMIC DNA]</scope>
    <source>
        <strain evidence="2">DSM 14365 / CIP 107738 / JCM 11303 / AJ 13395 / SMP-2</strain>
    </source>
</reference>
<organism evidence="1 2">
    <name type="scientific">Haliangium ochraceum (strain DSM 14365 / JCM 11303 / SMP-2)</name>
    <dbReference type="NCBI Taxonomy" id="502025"/>
    <lineage>
        <taxon>Bacteria</taxon>
        <taxon>Pseudomonadati</taxon>
        <taxon>Myxococcota</taxon>
        <taxon>Polyangia</taxon>
        <taxon>Haliangiales</taxon>
        <taxon>Kofleriaceae</taxon>
        <taxon>Haliangium</taxon>
    </lineage>
</organism>
<gene>
    <name evidence="1" type="ordered locus">Hoch_5765</name>
</gene>
<accession>D0LH97</accession>
<dbReference type="eggNOG" id="COG2755">
    <property type="taxonomic scope" value="Bacteria"/>
</dbReference>
<dbReference type="InterPro" id="IPR013320">
    <property type="entry name" value="ConA-like_dom_sf"/>
</dbReference>
<proteinExistence type="predicted"/>